<feature type="region of interest" description="Disordered" evidence="1">
    <location>
        <begin position="70"/>
        <end position="114"/>
    </location>
</feature>
<dbReference type="InterPro" id="IPR039136">
    <property type="entry name" value="NUFIP1-like"/>
</dbReference>
<feature type="region of interest" description="Disordered" evidence="1">
    <location>
        <begin position="339"/>
        <end position="380"/>
    </location>
</feature>
<dbReference type="OMA" id="YERTEPP"/>
<keyword evidence="5" id="KW-1185">Reference proteome</keyword>
<dbReference type="KEGG" id="cqu:CpipJ_CPIJ009301"/>
<feature type="region of interest" description="Disordered" evidence="1">
    <location>
        <begin position="236"/>
        <end position="258"/>
    </location>
</feature>
<feature type="chain" id="PRO_5014566897" evidence="2">
    <location>
        <begin position="23"/>
        <end position="1648"/>
    </location>
</feature>
<feature type="compositionally biased region" description="Low complexity" evidence="1">
    <location>
        <begin position="600"/>
        <end position="618"/>
    </location>
</feature>
<feature type="region of interest" description="Disordered" evidence="1">
    <location>
        <begin position="886"/>
        <end position="907"/>
    </location>
</feature>
<feature type="compositionally biased region" description="Low complexity" evidence="1">
    <location>
        <begin position="540"/>
        <end position="554"/>
    </location>
</feature>
<feature type="signal peptide" evidence="2">
    <location>
        <begin position="1"/>
        <end position="22"/>
    </location>
</feature>
<feature type="region of interest" description="Disordered" evidence="1">
    <location>
        <begin position="600"/>
        <end position="636"/>
    </location>
</feature>
<organism>
    <name type="scientific">Culex quinquefasciatus</name>
    <name type="common">Southern house mosquito</name>
    <name type="synonym">Culex pungens</name>
    <dbReference type="NCBI Taxonomy" id="7176"/>
    <lineage>
        <taxon>Eukaryota</taxon>
        <taxon>Metazoa</taxon>
        <taxon>Ecdysozoa</taxon>
        <taxon>Arthropoda</taxon>
        <taxon>Hexapoda</taxon>
        <taxon>Insecta</taxon>
        <taxon>Pterygota</taxon>
        <taxon>Neoptera</taxon>
        <taxon>Endopterygota</taxon>
        <taxon>Diptera</taxon>
        <taxon>Nematocera</taxon>
        <taxon>Culicoidea</taxon>
        <taxon>Culicidae</taxon>
        <taxon>Culicinae</taxon>
        <taxon>Culicini</taxon>
        <taxon>Culex</taxon>
        <taxon>Culex</taxon>
    </lineage>
</organism>
<evidence type="ECO:0000313" key="4">
    <source>
        <dbReference type="EnsemblMetazoa" id="CPIJ009301-PA"/>
    </source>
</evidence>
<reference evidence="3" key="1">
    <citation type="submission" date="2007-03" db="EMBL/GenBank/DDBJ databases">
        <title>Annotation of Culex pipiens quinquefasciatus.</title>
        <authorList>
            <consortium name="The Broad Institute Genome Sequencing Platform"/>
            <person name="Atkinson P.W."/>
            <person name="Hemingway J."/>
            <person name="Christensen B.M."/>
            <person name="Higgs S."/>
            <person name="Kodira C."/>
            <person name="Hannick L."/>
            <person name="Megy K."/>
            <person name="O'Leary S."/>
            <person name="Pearson M."/>
            <person name="Haas B.J."/>
            <person name="Mauceli E."/>
            <person name="Wortman J.R."/>
            <person name="Lee N.H."/>
            <person name="Guigo R."/>
            <person name="Stanke M."/>
            <person name="Alvarado L."/>
            <person name="Amedeo P."/>
            <person name="Antoine C.H."/>
            <person name="Arensburger P."/>
            <person name="Bidwell S.L."/>
            <person name="Crawford M."/>
            <person name="Camaro F."/>
            <person name="Devon K."/>
            <person name="Engels R."/>
            <person name="Hammond M."/>
            <person name="Howarth C."/>
            <person name="Koehrsen M."/>
            <person name="Lawson D."/>
            <person name="Montgomery P."/>
            <person name="Nene V."/>
            <person name="Nusbaum C."/>
            <person name="Puiu D."/>
            <person name="Romero-Severson J."/>
            <person name="Severson D.W."/>
            <person name="Shumway M."/>
            <person name="Sisk P."/>
            <person name="Stolte C."/>
            <person name="Zeng Q."/>
            <person name="Eisenstadt E."/>
            <person name="Fraser-Liggett C."/>
            <person name="Strausberg R."/>
            <person name="Galagan J."/>
            <person name="Birren B."/>
            <person name="Collins F.H."/>
        </authorList>
    </citation>
    <scope>NUCLEOTIDE SEQUENCE [LARGE SCALE GENOMIC DNA]</scope>
    <source>
        <strain evidence="3">JHB</strain>
    </source>
</reference>
<evidence type="ECO:0000313" key="3">
    <source>
        <dbReference type="EMBL" id="EDS32713.1"/>
    </source>
</evidence>
<feature type="compositionally biased region" description="Low complexity" evidence="1">
    <location>
        <begin position="71"/>
        <end position="91"/>
    </location>
</feature>
<feature type="region of interest" description="Disordered" evidence="1">
    <location>
        <begin position="1525"/>
        <end position="1548"/>
    </location>
</feature>
<feature type="region of interest" description="Disordered" evidence="1">
    <location>
        <begin position="736"/>
        <end position="859"/>
    </location>
</feature>
<feature type="compositionally biased region" description="Pro residues" evidence="1">
    <location>
        <begin position="619"/>
        <end position="632"/>
    </location>
</feature>
<feature type="compositionally biased region" description="Basic residues" evidence="1">
    <location>
        <begin position="791"/>
        <end position="806"/>
    </location>
</feature>
<feature type="compositionally biased region" description="Polar residues" evidence="1">
    <location>
        <begin position="886"/>
        <end position="902"/>
    </location>
</feature>
<feature type="compositionally biased region" description="Basic residues" evidence="1">
    <location>
        <begin position="1617"/>
        <end position="1630"/>
    </location>
</feature>
<proteinExistence type="predicted"/>
<feature type="compositionally biased region" description="Basic and acidic residues" evidence="1">
    <location>
        <begin position="775"/>
        <end position="790"/>
    </location>
</feature>
<dbReference type="GO" id="GO:0000492">
    <property type="term" value="P:box C/D snoRNP assembly"/>
    <property type="evidence" value="ECO:0007669"/>
    <property type="project" value="TreeGrafter"/>
</dbReference>
<keyword evidence="2" id="KW-0732">Signal</keyword>
<feature type="compositionally biased region" description="Low complexity" evidence="1">
    <location>
        <begin position="369"/>
        <end position="380"/>
    </location>
</feature>
<sequence length="1648" mass="185798">MSLNAICYPLLLAVFSYRTVSGQFTSLAADLTPPSPLQQHHQQNTLAQQSPLHVPSQNFPQSPLSVPAQIPSFPSLSSPSAPNNLLSSNFPTTHQFPVQQFPTKPPPQLPPALQSQLPVQLAPHLQQQIPFQLQPQFNVNLPPALQPNQQSHLLPPQLPAQLPSQYPPIPANTNFPRPIPTSKFPPLTSSKNISNEVTRGPKTLQMIGSNNPFMLHKISDNLRPGSTTWYYRKNNKLMKNTPPSKSSFPPPASPLQTSPNALQQYHQLSQFASLSPPSTTYNFNNPSTSFTSPTTSFNSPSSSFASTSFSSPSTSLNSPSTSFASTSFNSPSTSFSSSSLNSPSTSFNSPTSTFNQQTTSFNIPSSTFNQPSSSLNQQSQTLNPLSQFNQLTQLHSTNQQNQQNQFSSSSLNIPLNTNYNQLNHVNQQPSILNQVSSNSDSLRQLQLANLLNQLNQSNPPPFLQNQGYSGNVKPITNPLIPQEIFNSPEFHIQPISIPSPNSPHFETVRNQVSFLKAKHKQFFDQQGPKQQKPSFNNFGQHHQQQHQQQHQSQHPPKLYFDQFNQPEKTWLEQLQQLSNSLFDQPQSPPVHHHLHIQAPQPFQPKPQAQPLVQSQQNPPQQPAPVYGPPKPPKPLKHVFEINQTTQKPNINQIQLTTRKPPHPVQQPQSSLLPASWNTGHRAPVIDYDQYSSPKKVLPVQNDFVGFPPAKGSIKNELNFISTWEKAIGIIHKNDHDSEKGHTILSSGDTDDFKKIDNGHNSTQNEEESSNVEVISGDKSHFQPEAKEEKPQKKKKAHGKKRPMKKHREMEETSEGTNSVEGEENKSAEPSLAESEAQQYRSRRKRDLAAVEVSPENANTAAPLIIVAEDTPEPLVAPETEQPVTEVVSQATEKPTNERSVGTSVDDSLALDDSSEVEWISGEEVDDEELPHPEALVFDDYDGSYLDYEAYAPSEFQARSDNFIFEELDGTTQLPHALPFIAEQVGNVTIVIQPEALVDPRSLHGRELMLFLEEAIRNSSRFLPDEAEDRSFDVVEPPTDVIKFPYYDRTEEPINVDSALRFAENLTTFSKGLYKSKSANLCNEVDIELDEEPAESGPDGFKPVRRLKRLGEKIDCLKNKNFGKEPLDNPLFKEEFVGVARSAPDGLPTPQPQPDPSVAVFSDVIRLIKQHLTEEHKQHTRDVSQVLAPRQLNLSDVKTTSPNNAVLEQLRLGKRRILPKPTKTVEEVKHEVNQTAPSEQHPLRIVFPRRLNFTKTYEEAKKVSLAKLTQTKLAEQEKTKQKLNETRTDHNIYKASLARKLNFDKIEKLKTPMSQRRDSNVEQLYDSTPKLVSYHPRSNIFDISTYYPKQTYDELYSFPSVDGKEKGFASKNFRTLEREADELLESVRRDRDKAEKRIVNTGRSNREHQDYTQDRPYGTSYSPLYKEFQALSTLKKARHVDDQKKPPSLNQLINFYSQQSDSFSSNQRSYTVPKAHGNLPIFDVSTFYPRYSTRVHDESQELHDLVTKRRDSKINLEDLEALQAPPKETFQSARQLDKKAKNVTPAPPRDDIADFFEEPLAQPTSSTPSIVPKEEHHTFKKAEPSLPDDLPKTDKAALDQTIAQASVKKALADPPKSAGRRKHLKRKPKILKRPLIKYRRKKKLLKYYH</sequence>
<feature type="region of interest" description="Disordered" evidence="1">
    <location>
        <begin position="523"/>
        <end position="560"/>
    </location>
</feature>
<gene>
    <name evidence="4" type="primary">6041605</name>
    <name evidence="3" type="ORF">CpipJ_CPIJ009301</name>
</gene>
<accession>B0WQ59</accession>
<feature type="compositionally biased region" description="Polar residues" evidence="1">
    <location>
        <begin position="356"/>
        <end position="368"/>
    </location>
</feature>
<dbReference type="Proteomes" id="UP000002320">
    <property type="component" value="Unassembled WGS sequence"/>
</dbReference>
<feature type="compositionally biased region" description="Low complexity" evidence="1">
    <location>
        <begin position="339"/>
        <end position="355"/>
    </location>
</feature>
<dbReference type="EnsemblMetazoa" id="CPIJ009301-RA">
    <property type="protein sequence ID" value="CPIJ009301-PA"/>
    <property type="gene ID" value="CPIJ009301"/>
</dbReference>
<dbReference type="PANTHER" id="PTHR13309:SF0">
    <property type="entry name" value="FMR1-INTERACTING PROTEIN NUFIP1"/>
    <property type="match status" value="1"/>
</dbReference>
<reference evidence="4" key="2">
    <citation type="submission" date="2020-05" db="UniProtKB">
        <authorList>
            <consortium name="EnsemblMetazoa"/>
        </authorList>
    </citation>
    <scope>IDENTIFICATION</scope>
    <source>
        <strain evidence="4">JHB</strain>
    </source>
</reference>
<dbReference type="eggNOG" id="ENOG502S7QW">
    <property type="taxonomic scope" value="Eukaryota"/>
</dbReference>
<evidence type="ECO:0000256" key="1">
    <source>
        <dbReference type="SAM" id="MobiDB-lite"/>
    </source>
</evidence>
<dbReference type="PANTHER" id="PTHR13309">
    <property type="entry name" value="NUCLEAR FRAGILE X MENTAL RETARDATION PROTEIN INTERACTING PROTEIN 1"/>
    <property type="match status" value="1"/>
</dbReference>
<evidence type="ECO:0000313" key="5">
    <source>
        <dbReference type="Proteomes" id="UP000002320"/>
    </source>
</evidence>
<feature type="region of interest" description="Disordered" evidence="1">
    <location>
        <begin position="1560"/>
        <end position="1630"/>
    </location>
</feature>
<feature type="compositionally biased region" description="Polar residues" evidence="1">
    <location>
        <begin position="523"/>
        <end position="539"/>
    </location>
</feature>
<dbReference type="InParanoid" id="B0WQ59"/>
<dbReference type="HOGENOM" id="CLU_242571_0_0_1"/>
<dbReference type="GO" id="GO:0005634">
    <property type="term" value="C:nucleus"/>
    <property type="evidence" value="ECO:0007669"/>
    <property type="project" value="TreeGrafter"/>
</dbReference>
<protein>
    <submittedName>
        <fullName evidence="3 4">Uncharacterized protein</fullName>
    </submittedName>
</protein>
<name>B0WQ59_CULQU</name>
<evidence type="ECO:0000256" key="2">
    <source>
        <dbReference type="SAM" id="SignalP"/>
    </source>
</evidence>
<feature type="compositionally biased region" description="Basic and acidic residues" evidence="1">
    <location>
        <begin position="1571"/>
        <end position="1596"/>
    </location>
</feature>
<dbReference type="GO" id="GO:0003723">
    <property type="term" value="F:RNA binding"/>
    <property type="evidence" value="ECO:0007669"/>
    <property type="project" value="InterPro"/>
</dbReference>
<dbReference type="EMBL" id="DS232034">
    <property type="protein sequence ID" value="EDS32713.1"/>
    <property type="molecule type" value="Genomic_DNA"/>
</dbReference>
<dbReference type="VEuPathDB" id="VectorBase:CPIJ009301"/>